<sequence>MPLQKLTITAEDNGKGAKCLRVKSKGLHSVYSKTIRCNVQHAEIKGVPNAINSKKNNIVLIIKSKPNVSDKKKSKPNISGKKEKNYSSVVGF</sequence>
<comment type="caution">
    <text evidence="2">The sequence shown here is derived from an EMBL/GenBank/DDBJ whole genome shotgun (WGS) entry which is preliminary data.</text>
</comment>
<dbReference type="Gramene" id="KZN03459">
    <property type="protein sequence ID" value="KZN03459"/>
    <property type="gene ID" value="DCAR_012215"/>
</dbReference>
<reference evidence="2" key="1">
    <citation type="journal article" date="2016" name="Nat. Genet.">
        <title>A high-quality carrot genome assembly provides new insights into carotenoid accumulation and asterid genome evolution.</title>
        <authorList>
            <person name="Iorizzo M."/>
            <person name="Ellison S."/>
            <person name="Senalik D."/>
            <person name="Zeng P."/>
            <person name="Satapoomin P."/>
            <person name="Huang J."/>
            <person name="Bowman M."/>
            <person name="Iovene M."/>
            <person name="Sanseverino W."/>
            <person name="Cavagnaro P."/>
            <person name="Yildiz M."/>
            <person name="Macko-Podgorni A."/>
            <person name="Moranska E."/>
            <person name="Grzebelus E."/>
            <person name="Grzebelus D."/>
            <person name="Ashrafi H."/>
            <person name="Zheng Z."/>
            <person name="Cheng S."/>
            <person name="Spooner D."/>
            <person name="Van Deynze A."/>
            <person name="Simon P."/>
        </authorList>
    </citation>
    <scope>NUCLEOTIDE SEQUENCE [LARGE SCALE GENOMIC DNA]</scope>
    <source>
        <tissue evidence="2">Leaf</tissue>
    </source>
</reference>
<protein>
    <submittedName>
        <fullName evidence="2">Uncharacterized protein</fullName>
    </submittedName>
</protein>
<gene>
    <name evidence="2" type="ORF">DCAR_012215</name>
</gene>
<evidence type="ECO:0000256" key="1">
    <source>
        <dbReference type="SAM" id="MobiDB-lite"/>
    </source>
</evidence>
<dbReference type="EMBL" id="LNRQ01000003">
    <property type="protein sequence ID" value="KZN03459.1"/>
    <property type="molecule type" value="Genomic_DNA"/>
</dbReference>
<name>A0A166C942_DAUCS</name>
<organism evidence="2">
    <name type="scientific">Daucus carota subsp. sativus</name>
    <name type="common">Carrot</name>
    <dbReference type="NCBI Taxonomy" id="79200"/>
    <lineage>
        <taxon>Eukaryota</taxon>
        <taxon>Viridiplantae</taxon>
        <taxon>Streptophyta</taxon>
        <taxon>Embryophyta</taxon>
        <taxon>Tracheophyta</taxon>
        <taxon>Spermatophyta</taxon>
        <taxon>Magnoliopsida</taxon>
        <taxon>eudicotyledons</taxon>
        <taxon>Gunneridae</taxon>
        <taxon>Pentapetalae</taxon>
        <taxon>asterids</taxon>
        <taxon>campanulids</taxon>
        <taxon>Apiales</taxon>
        <taxon>Apiaceae</taxon>
        <taxon>Apioideae</taxon>
        <taxon>Scandiceae</taxon>
        <taxon>Daucinae</taxon>
        <taxon>Daucus</taxon>
        <taxon>Daucus sect. Daucus</taxon>
    </lineage>
</organism>
<feature type="region of interest" description="Disordered" evidence="1">
    <location>
        <begin position="66"/>
        <end position="92"/>
    </location>
</feature>
<accession>A0A166C942</accession>
<evidence type="ECO:0000313" key="2">
    <source>
        <dbReference type="EMBL" id="KZN03459.1"/>
    </source>
</evidence>
<dbReference type="AlphaFoldDB" id="A0A166C942"/>
<proteinExistence type="predicted"/>